<dbReference type="EMBL" id="SDOX01000002">
    <property type="protein sequence ID" value="TFJ88195.1"/>
    <property type="molecule type" value="Genomic_DNA"/>
</dbReference>
<dbReference type="GO" id="GO:0003824">
    <property type="term" value="F:catalytic activity"/>
    <property type="evidence" value="ECO:0007669"/>
    <property type="project" value="InterPro"/>
</dbReference>
<dbReference type="PANTHER" id="PTHR11895:SF170">
    <property type="entry name" value="AMIDASE"/>
    <property type="match status" value="1"/>
</dbReference>
<keyword evidence="4" id="KW-1185">Reference proteome</keyword>
<name>A0A4D9DEZ0_9STRA</name>
<dbReference type="PANTHER" id="PTHR11895">
    <property type="entry name" value="TRANSAMIDASE"/>
    <property type="match status" value="1"/>
</dbReference>
<evidence type="ECO:0000313" key="4">
    <source>
        <dbReference type="Proteomes" id="UP000355283"/>
    </source>
</evidence>
<evidence type="ECO:0000256" key="1">
    <source>
        <dbReference type="ARBA" id="ARBA00009199"/>
    </source>
</evidence>
<reference evidence="3 4" key="1">
    <citation type="submission" date="2019-01" db="EMBL/GenBank/DDBJ databases">
        <title>Nuclear Genome Assembly of the Microalgal Biofuel strain Nannochloropsis salina CCMP1776.</title>
        <authorList>
            <person name="Hovde B."/>
        </authorList>
    </citation>
    <scope>NUCLEOTIDE SEQUENCE [LARGE SCALE GENOMIC DNA]</scope>
    <source>
        <strain evidence="3 4">CCMP1776</strain>
    </source>
</reference>
<dbReference type="InterPro" id="IPR000120">
    <property type="entry name" value="Amidase"/>
</dbReference>
<dbReference type="SUPFAM" id="SSF75304">
    <property type="entry name" value="Amidase signature (AS) enzymes"/>
    <property type="match status" value="1"/>
</dbReference>
<dbReference type="OrthoDB" id="566138at2759"/>
<proteinExistence type="inferred from homology"/>
<dbReference type="InterPro" id="IPR036928">
    <property type="entry name" value="AS_sf"/>
</dbReference>
<comment type="caution">
    <text evidence="3">The sequence shown here is derived from an EMBL/GenBank/DDBJ whole genome shotgun (WGS) entry which is preliminary data.</text>
</comment>
<gene>
    <name evidence="3" type="ORF">NSK_000547</name>
</gene>
<dbReference type="PROSITE" id="PS00571">
    <property type="entry name" value="AMIDASES"/>
    <property type="match status" value="1"/>
</dbReference>
<feature type="domain" description="Amidase" evidence="2">
    <location>
        <begin position="2"/>
        <end position="393"/>
    </location>
</feature>
<comment type="similarity">
    <text evidence="1">Belongs to the amidase family.</text>
</comment>
<dbReference type="InterPro" id="IPR023631">
    <property type="entry name" value="Amidase_dom"/>
</dbReference>
<dbReference type="AlphaFoldDB" id="A0A4D9DEZ0"/>
<evidence type="ECO:0000259" key="2">
    <source>
        <dbReference type="Pfam" id="PF01425"/>
    </source>
</evidence>
<protein>
    <recommendedName>
        <fullName evidence="2">Amidase domain-containing protein</fullName>
    </recommendedName>
</protein>
<sequence>MMNGSRMLEGYTPEIEATIVTRVLEAGGIIAGKAVAEDLCCSGSSFATAHGPVRNPWNEEFAAGGSSSGCGALVGGGIVDMALGTDQGGSIRLPASWCGCVGLKPTFGLVPYTGVCSHEFTLDHAGPMARTVLDTALLLEAIAGLDPIRRDARQPLDMAPVPQYSGLATGEVSGMRIGLLLEGLENCEDDVRHHTMAAADMLRGAGARVEEVSIPLHRDSAAIWLPLCLEGGHATRMQGERGFRGYYPVSLQQAYFRGFHLQAAELSFTNKYYILFGEYVQKAYGAQYYQKCQNLVPALTHAYDELLANPSSGGAMDALLLPTTTTKPQLLPRADMTAAECITNAWSGLQNTAAFDLTGHPALSINAGFSEGPVQLPVGVQIVGRRWGDATVLNVARAIEMCRKPTPLPPSSIATNC</sequence>
<dbReference type="Proteomes" id="UP000355283">
    <property type="component" value="Unassembled WGS sequence"/>
</dbReference>
<evidence type="ECO:0000313" key="3">
    <source>
        <dbReference type="EMBL" id="TFJ88195.1"/>
    </source>
</evidence>
<organism evidence="3 4">
    <name type="scientific">Nannochloropsis salina CCMP1776</name>
    <dbReference type="NCBI Taxonomy" id="1027361"/>
    <lineage>
        <taxon>Eukaryota</taxon>
        <taxon>Sar</taxon>
        <taxon>Stramenopiles</taxon>
        <taxon>Ochrophyta</taxon>
        <taxon>Eustigmatophyceae</taxon>
        <taxon>Eustigmatales</taxon>
        <taxon>Monodopsidaceae</taxon>
        <taxon>Microchloropsis</taxon>
        <taxon>Microchloropsis salina</taxon>
    </lineage>
</organism>
<dbReference type="Gene3D" id="3.90.1300.10">
    <property type="entry name" value="Amidase signature (AS) domain"/>
    <property type="match status" value="1"/>
</dbReference>
<dbReference type="Pfam" id="PF01425">
    <property type="entry name" value="Amidase"/>
    <property type="match status" value="1"/>
</dbReference>
<dbReference type="InterPro" id="IPR020556">
    <property type="entry name" value="Amidase_CS"/>
</dbReference>
<accession>A0A4D9DEZ0</accession>